<dbReference type="Gene3D" id="3.90.550.10">
    <property type="entry name" value="Spore Coat Polysaccharide Biosynthesis Protein SpsA, Chain A"/>
    <property type="match status" value="1"/>
</dbReference>
<evidence type="ECO:0000256" key="1">
    <source>
        <dbReference type="ARBA" id="ARBA00001282"/>
    </source>
</evidence>
<evidence type="ECO:0000256" key="7">
    <source>
        <dbReference type="HAMAP-Rule" id="MF_00108"/>
    </source>
</evidence>
<dbReference type="PROSITE" id="PS01295">
    <property type="entry name" value="ISPD"/>
    <property type="match status" value="1"/>
</dbReference>
<feature type="site" description="Positions MEP for the nucleophilic attack" evidence="7">
    <location>
        <position position="154"/>
    </location>
</feature>
<comment type="catalytic activity">
    <reaction evidence="1 7">
        <text>2-C-methyl-D-erythritol 4-phosphate + CTP + H(+) = 4-CDP-2-C-methyl-D-erythritol + diphosphate</text>
        <dbReference type="Rhea" id="RHEA:13429"/>
        <dbReference type="ChEBI" id="CHEBI:15378"/>
        <dbReference type="ChEBI" id="CHEBI:33019"/>
        <dbReference type="ChEBI" id="CHEBI:37563"/>
        <dbReference type="ChEBI" id="CHEBI:57823"/>
        <dbReference type="ChEBI" id="CHEBI:58262"/>
        <dbReference type="EC" id="2.7.7.60"/>
    </reaction>
</comment>
<evidence type="ECO:0000256" key="5">
    <source>
        <dbReference type="ARBA" id="ARBA00022695"/>
    </source>
</evidence>
<dbReference type="GO" id="GO:0050518">
    <property type="term" value="F:2-C-methyl-D-erythritol 4-phosphate cytidylyltransferase activity"/>
    <property type="evidence" value="ECO:0007669"/>
    <property type="project" value="UniProtKB-UniRule"/>
</dbReference>
<keyword evidence="4 7" id="KW-0808">Transferase</keyword>
<evidence type="ECO:0000256" key="4">
    <source>
        <dbReference type="ARBA" id="ARBA00022679"/>
    </source>
</evidence>
<gene>
    <name evidence="7 8" type="primary">ispD</name>
    <name evidence="8" type="ORF">DSCW_14530</name>
</gene>
<organism evidence="8 9">
    <name type="scientific">Desulfosarcina widdelii</name>
    <dbReference type="NCBI Taxonomy" id="947919"/>
    <lineage>
        <taxon>Bacteria</taxon>
        <taxon>Pseudomonadati</taxon>
        <taxon>Thermodesulfobacteriota</taxon>
        <taxon>Desulfobacteria</taxon>
        <taxon>Desulfobacterales</taxon>
        <taxon>Desulfosarcinaceae</taxon>
        <taxon>Desulfosarcina</taxon>
    </lineage>
</organism>
<evidence type="ECO:0000256" key="6">
    <source>
        <dbReference type="ARBA" id="ARBA00023229"/>
    </source>
</evidence>
<keyword evidence="9" id="KW-1185">Reference proteome</keyword>
<dbReference type="FunFam" id="3.90.550.10:FF:000003">
    <property type="entry name" value="2-C-methyl-D-erythritol 4-phosphate cytidylyltransferase"/>
    <property type="match status" value="1"/>
</dbReference>
<dbReference type="EMBL" id="AP021875">
    <property type="protein sequence ID" value="BBO74036.1"/>
    <property type="molecule type" value="Genomic_DNA"/>
</dbReference>
<dbReference type="OrthoDB" id="9804336at2"/>
<comment type="function">
    <text evidence="7">Catalyzes the formation of 4-diphosphocytidyl-2-C-methyl-D-erythritol from CTP and 2-C-methyl-D-erythritol 4-phosphate (MEP).</text>
</comment>
<accession>A0A5K7YXF3</accession>
<evidence type="ECO:0000256" key="2">
    <source>
        <dbReference type="ARBA" id="ARBA00004787"/>
    </source>
</evidence>
<dbReference type="NCBIfam" id="TIGR00453">
    <property type="entry name" value="ispD"/>
    <property type="match status" value="1"/>
</dbReference>
<name>A0A5K7YXF3_9BACT</name>
<reference evidence="8 9" key="1">
    <citation type="submission" date="2019-11" db="EMBL/GenBank/DDBJ databases">
        <title>Comparative genomics of hydrocarbon-degrading Desulfosarcina strains.</title>
        <authorList>
            <person name="Watanabe M."/>
            <person name="Kojima H."/>
            <person name="Fukui M."/>
        </authorList>
    </citation>
    <scope>NUCLEOTIDE SEQUENCE [LARGE SCALE GENOMIC DNA]</scope>
    <source>
        <strain evidence="8 9">PP31</strain>
    </source>
</reference>
<dbReference type="SUPFAM" id="SSF53448">
    <property type="entry name" value="Nucleotide-diphospho-sugar transferases"/>
    <property type="match status" value="1"/>
</dbReference>
<dbReference type="PANTHER" id="PTHR32125">
    <property type="entry name" value="2-C-METHYL-D-ERYTHRITOL 4-PHOSPHATE CYTIDYLYLTRANSFERASE, CHLOROPLASTIC"/>
    <property type="match status" value="1"/>
</dbReference>
<evidence type="ECO:0000256" key="3">
    <source>
        <dbReference type="ARBA" id="ARBA00009789"/>
    </source>
</evidence>
<dbReference type="KEGG" id="dwd:DSCW_14530"/>
<dbReference type="Pfam" id="PF01128">
    <property type="entry name" value="IspD"/>
    <property type="match status" value="1"/>
</dbReference>
<evidence type="ECO:0000313" key="9">
    <source>
        <dbReference type="Proteomes" id="UP000427769"/>
    </source>
</evidence>
<dbReference type="RefSeq" id="WP_155303096.1">
    <property type="nucleotide sequence ID" value="NZ_AP021875.1"/>
</dbReference>
<dbReference type="InterPro" id="IPR029044">
    <property type="entry name" value="Nucleotide-diphossugar_trans"/>
</dbReference>
<dbReference type="InterPro" id="IPR001228">
    <property type="entry name" value="IspD"/>
</dbReference>
<dbReference type="HAMAP" id="MF_00108">
    <property type="entry name" value="IspD"/>
    <property type="match status" value="1"/>
</dbReference>
<proteinExistence type="inferred from homology"/>
<dbReference type="UniPathway" id="UPA00056">
    <property type="reaction ID" value="UER00093"/>
</dbReference>
<keyword evidence="5 7" id="KW-0548">Nucleotidyltransferase</keyword>
<dbReference type="CDD" id="cd02516">
    <property type="entry name" value="CDP-ME_synthetase"/>
    <property type="match status" value="1"/>
</dbReference>
<dbReference type="InterPro" id="IPR018294">
    <property type="entry name" value="ISPD_synthase_CS"/>
</dbReference>
<sequence length="233" mass="24786">MICAVIVAGGSGSRMQAPVKKQYLQLDGIPILSRTLMAFDGCSDLDRIVLALPEVDLQRFRKEVLLPLKLDHDVHLVAGGSDRQASVRNGLDNAGPSDGTVMIHDGVRPFVRASLISACLAGSKATGACIPVISATDTVKQVDDKGIVVGTLDRDTIRLAQTPQTFATGLIRRAHRIALAKGFTATDDASVAEFAGERVHTVPGDPDNIKITRPQDLAMAGAILSRWREEGIA</sequence>
<dbReference type="InterPro" id="IPR050088">
    <property type="entry name" value="IspD/TarI_cytidylyltransf_bact"/>
</dbReference>
<dbReference type="GO" id="GO:0019288">
    <property type="term" value="P:isopentenyl diphosphate biosynthetic process, methylerythritol 4-phosphate pathway"/>
    <property type="evidence" value="ECO:0007669"/>
    <property type="project" value="UniProtKB-UniRule"/>
</dbReference>
<feature type="site" description="Transition state stabilizer" evidence="7">
    <location>
        <position position="14"/>
    </location>
</feature>
<feature type="site" description="Positions MEP for the nucleophilic attack" evidence="7">
    <location>
        <position position="210"/>
    </location>
</feature>
<evidence type="ECO:0000313" key="8">
    <source>
        <dbReference type="EMBL" id="BBO74036.1"/>
    </source>
</evidence>
<comment type="similarity">
    <text evidence="3 7">Belongs to the IspD/TarI cytidylyltransferase family. IspD subfamily.</text>
</comment>
<dbReference type="Proteomes" id="UP000427769">
    <property type="component" value="Chromosome"/>
</dbReference>
<comment type="pathway">
    <text evidence="2 7">Isoprenoid biosynthesis; isopentenyl diphosphate biosynthesis via DXP pathway; isopentenyl diphosphate from 1-deoxy-D-xylulose 5-phosphate: step 2/6.</text>
</comment>
<keyword evidence="6 7" id="KW-0414">Isoprene biosynthesis</keyword>
<feature type="site" description="Transition state stabilizer" evidence="7">
    <location>
        <position position="21"/>
    </location>
</feature>
<dbReference type="EC" id="2.7.7.60" evidence="7"/>
<protein>
    <recommendedName>
        <fullName evidence="7">2-C-methyl-D-erythritol 4-phosphate cytidylyltransferase</fullName>
        <ecNumber evidence="7">2.7.7.60</ecNumber>
    </recommendedName>
    <alternativeName>
        <fullName evidence="7">4-diphosphocytidyl-2C-methyl-D-erythritol synthase</fullName>
    </alternativeName>
    <alternativeName>
        <fullName evidence="7">MEP cytidylyltransferase</fullName>
        <shortName evidence="7">MCT</shortName>
    </alternativeName>
</protein>
<dbReference type="PANTHER" id="PTHR32125:SF4">
    <property type="entry name" value="2-C-METHYL-D-ERYTHRITOL 4-PHOSPHATE CYTIDYLYLTRANSFERASE, CHLOROPLASTIC"/>
    <property type="match status" value="1"/>
</dbReference>
<dbReference type="AlphaFoldDB" id="A0A5K7YXF3"/>
<dbReference type="InterPro" id="IPR034683">
    <property type="entry name" value="IspD/TarI"/>
</dbReference>